<proteinExistence type="predicted"/>
<reference evidence="2" key="1">
    <citation type="submission" date="2023-04" db="EMBL/GenBank/DDBJ databases">
        <authorList>
            <person name="Vijverberg K."/>
            <person name="Xiong W."/>
            <person name="Schranz E."/>
        </authorList>
    </citation>
    <scope>NUCLEOTIDE SEQUENCE</scope>
</reference>
<dbReference type="EMBL" id="OX465078">
    <property type="protein sequence ID" value="CAI9273429.1"/>
    <property type="molecule type" value="Genomic_DNA"/>
</dbReference>
<accession>A0AA36DV87</accession>
<evidence type="ECO:0000256" key="1">
    <source>
        <dbReference type="SAM" id="MobiDB-lite"/>
    </source>
</evidence>
<evidence type="ECO:0000313" key="3">
    <source>
        <dbReference type="Proteomes" id="UP001177003"/>
    </source>
</evidence>
<name>A0AA36DV87_LACSI</name>
<gene>
    <name evidence="2" type="ORF">LSALG_LOCUS13576</name>
</gene>
<keyword evidence="3" id="KW-1185">Reference proteome</keyword>
<dbReference type="AlphaFoldDB" id="A0AA36DV87"/>
<evidence type="ECO:0000313" key="2">
    <source>
        <dbReference type="EMBL" id="CAI9273429.1"/>
    </source>
</evidence>
<feature type="region of interest" description="Disordered" evidence="1">
    <location>
        <begin position="69"/>
        <end position="91"/>
    </location>
</feature>
<sequence>MRWVSLAKRGGKHRPCDDCADFLGDWTMQTRSPSSTSPHYHRQIITPIFPLLEIISKYGWWEQGPKWNPTTVNSRARSSTNRECCPKCKVG</sequence>
<protein>
    <submittedName>
        <fullName evidence="2">Uncharacterized protein</fullName>
    </submittedName>
</protein>
<feature type="compositionally biased region" description="Polar residues" evidence="1">
    <location>
        <begin position="69"/>
        <end position="82"/>
    </location>
</feature>
<dbReference type="Proteomes" id="UP001177003">
    <property type="component" value="Chromosome 2"/>
</dbReference>
<organism evidence="2 3">
    <name type="scientific">Lactuca saligna</name>
    <name type="common">Willowleaf lettuce</name>
    <dbReference type="NCBI Taxonomy" id="75948"/>
    <lineage>
        <taxon>Eukaryota</taxon>
        <taxon>Viridiplantae</taxon>
        <taxon>Streptophyta</taxon>
        <taxon>Embryophyta</taxon>
        <taxon>Tracheophyta</taxon>
        <taxon>Spermatophyta</taxon>
        <taxon>Magnoliopsida</taxon>
        <taxon>eudicotyledons</taxon>
        <taxon>Gunneridae</taxon>
        <taxon>Pentapetalae</taxon>
        <taxon>asterids</taxon>
        <taxon>campanulids</taxon>
        <taxon>Asterales</taxon>
        <taxon>Asteraceae</taxon>
        <taxon>Cichorioideae</taxon>
        <taxon>Cichorieae</taxon>
        <taxon>Lactucinae</taxon>
        <taxon>Lactuca</taxon>
    </lineage>
</organism>